<dbReference type="WBParaSite" id="nRc.2.0.1.t00221-RA">
    <property type="protein sequence ID" value="nRc.2.0.1.t00221-RA"/>
    <property type="gene ID" value="nRc.2.0.1.g00221"/>
</dbReference>
<evidence type="ECO:0000313" key="2">
    <source>
        <dbReference type="WBParaSite" id="nRc.2.0.1.t00221-RA"/>
    </source>
</evidence>
<name>A0A915HDT7_ROMCU</name>
<reference evidence="2" key="1">
    <citation type="submission" date="2022-11" db="UniProtKB">
        <authorList>
            <consortium name="WormBaseParasite"/>
        </authorList>
    </citation>
    <scope>IDENTIFICATION</scope>
</reference>
<evidence type="ECO:0000313" key="1">
    <source>
        <dbReference type="Proteomes" id="UP000887565"/>
    </source>
</evidence>
<protein>
    <submittedName>
        <fullName evidence="2">Uncharacterized protein</fullName>
    </submittedName>
</protein>
<dbReference type="AlphaFoldDB" id="A0A915HDT7"/>
<sequence length="92" mass="10570">MESTESLNSMTVRIDVPSHRLRDEEIAVDHERRRLMRRSFSTASFGHVVNFGYGAAQRACRRPFVGQSIEEILSRKRSFIDVGRRPAISYAT</sequence>
<accession>A0A915HDT7</accession>
<keyword evidence="1" id="KW-1185">Reference proteome</keyword>
<proteinExistence type="predicted"/>
<dbReference type="Proteomes" id="UP000887565">
    <property type="component" value="Unplaced"/>
</dbReference>
<organism evidence="1 2">
    <name type="scientific">Romanomermis culicivorax</name>
    <name type="common">Nematode worm</name>
    <dbReference type="NCBI Taxonomy" id="13658"/>
    <lineage>
        <taxon>Eukaryota</taxon>
        <taxon>Metazoa</taxon>
        <taxon>Ecdysozoa</taxon>
        <taxon>Nematoda</taxon>
        <taxon>Enoplea</taxon>
        <taxon>Dorylaimia</taxon>
        <taxon>Mermithida</taxon>
        <taxon>Mermithoidea</taxon>
        <taxon>Mermithidae</taxon>
        <taxon>Romanomermis</taxon>
    </lineage>
</organism>